<organism evidence="2 3">
    <name type="scientific">Flaviaesturariibacter aridisoli</name>
    <dbReference type="NCBI Taxonomy" id="2545761"/>
    <lineage>
        <taxon>Bacteria</taxon>
        <taxon>Pseudomonadati</taxon>
        <taxon>Bacteroidota</taxon>
        <taxon>Chitinophagia</taxon>
        <taxon>Chitinophagales</taxon>
        <taxon>Chitinophagaceae</taxon>
        <taxon>Flaviaestuariibacter</taxon>
    </lineage>
</organism>
<dbReference type="Proteomes" id="UP000295164">
    <property type="component" value="Unassembled WGS sequence"/>
</dbReference>
<proteinExistence type="predicted"/>
<evidence type="ECO:0000313" key="2">
    <source>
        <dbReference type="EMBL" id="TCZ65854.1"/>
    </source>
</evidence>
<evidence type="ECO:0000256" key="1">
    <source>
        <dbReference type="SAM" id="SignalP"/>
    </source>
</evidence>
<dbReference type="OrthoDB" id="678145at2"/>
<accession>A0A4R4DST4</accession>
<comment type="caution">
    <text evidence="2">The sequence shown here is derived from an EMBL/GenBank/DDBJ whole genome shotgun (WGS) entry which is preliminary data.</text>
</comment>
<dbReference type="RefSeq" id="WP_131853984.1">
    <property type="nucleotide sequence ID" value="NZ_SKFH01000046.1"/>
</dbReference>
<sequence>MRKTIFLGLSGLALTLGAGAQCPTPLTFQVPSSFSICNGAQTQPLLFGSNDASATFAWSNSNPSIGLAPSGSDDIAPFAAVNSGSTEVTATITVTATAGPCVSAPQSFTISVRPSPATPSLSVQGNLLQSSGGGTSYAWYYNGAPVDGVTGPSFGATLSGNYAVQVVGGNGCASAVSPALNLLITGVSALRAGSGLQLAANPVRGQALLLQTGPARNYTVWVLTSGGALLQSQRLRGGGAIDLSRYPAGVYLLLVRDERSGALWQERVVKA</sequence>
<evidence type="ECO:0000313" key="3">
    <source>
        <dbReference type="Proteomes" id="UP000295164"/>
    </source>
</evidence>
<keyword evidence="1" id="KW-0732">Signal</keyword>
<dbReference type="AlphaFoldDB" id="A0A4R4DST4"/>
<dbReference type="EMBL" id="SKFH01000046">
    <property type="protein sequence ID" value="TCZ65854.1"/>
    <property type="molecule type" value="Genomic_DNA"/>
</dbReference>
<feature type="chain" id="PRO_5020384593" evidence="1">
    <location>
        <begin position="21"/>
        <end position="271"/>
    </location>
</feature>
<gene>
    <name evidence="2" type="ORF">E0486_16970</name>
</gene>
<feature type="signal peptide" evidence="1">
    <location>
        <begin position="1"/>
        <end position="20"/>
    </location>
</feature>
<keyword evidence="3" id="KW-1185">Reference proteome</keyword>
<protein>
    <submittedName>
        <fullName evidence="2">T9SS type A sorting domain-containing protein</fullName>
    </submittedName>
</protein>
<name>A0A4R4DST4_9BACT</name>
<reference evidence="2 3" key="1">
    <citation type="submission" date="2019-03" db="EMBL/GenBank/DDBJ databases">
        <authorList>
            <person name="Kim M.K.M."/>
        </authorList>
    </citation>
    <scope>NUCLEOTIDE SEQUENCE [LARGE SCALE GENOMIC DNA]</scope>
    <source>
        <strain evidence="2 3">17J68-15</strain>
    </source>
</reference>